<comment type="caution">
    <text evidence="1">The sequence shown here is derived from an EMBL/GenBank/DDBJ whole genome shotgun (WGS) entry which is preliminary data.</text>
</comment>
<sequence length="130" mass="12982">MKGKTSVVISGLSTLNISLVFCAANNPANPLSSFGNLADIFFIISITLDGGLGLNAIGTGGGGNPTCNGFGIGTSILPGTVSNLIPSKATGRTFPGSKTGLISLTPFSSNFLIASSIAILIADCLPAEFC</sequence>
<accession>A0A0F9DBD9</accession>
<evidence type="ECO:0000313" key="1">
    <source>
        <dbReference type="EMBL" id="KKL59023.1"/>
    </source>
</evidence>
<gene>
    <name evidence="1" type="ORF">LCGC14_2219510</name>
</gene>
<organism evidence="1">
    <name type="scientific">marine sediment metagenome</name>
    <dbReference type="NCBI Taxonomy" id="412755"/>
    <lineage>
        <taxon>unclassified sequences</taxon>
        <taxon>metagenomes</taxon>
        <taxon>ecological metagenomes</taxon>
    </lineage>
</organism>
<protein>
    <submittedName>
        <fullName evidence="1">Uncharacterized protein</fullName>
    </submittedName>
</protein>
<reference evidence="1" key="1">
    <citation type="journal article" date="2015" name="Nature">
        <title>Complex archaea that bridge the gap between prokaryotes and eukaryotes.</title>
        <authorList>
            <person name="Spang A."/>
            <person name="Saw J.H."/>
            <person name="Jorgensen S.L."/>
            <person name="Zaremba-Niedzwiedzka K."/>
            <person name="Martijn J."/>
            <person name="Lind A.E."/>
            <person name="van Eijk R."/>
            <person name="Schleper C."/>
            <person name="Guy L."/>
            <person name="Ettema T.J."/>
        </authorList>
    </citation>
    <scope>NUCLEOTIDE SEQUENCE</scope>
</reference>
<dbReference type="EMBL" id="LAZR01029624">
    <property type="protein sequence ID" value="KKL59023.1"/>
    <property type="molecule type" value="Genomic_DNA"/>
</dbReference>
<proteinExistence type="predicted"/>
<dbReference type="AlphaFoldDB" id="A0A0F9DBD9"/>
<name>A0A0F9DBD9_9ZZZZ</name>